<sequence>MHLHYWHLAFINITRITFCVHAVYLCSWMWCNSEVKSSLLYYTA</sequence>
<evidence type="ECO:0000313" key="2">
    <source>
        <dbReference type="EMBL" id="JAH76220.1"/>
    </source>
</evidence>
<protein>
    <submittedName>
        <fullName evidence="2">Uncharacterized protein</fullName>
    </submittedName>
</protein>
<evidence type="ECO:0000256" key="1">
    <source>
        <dbReference type="SAM" id="Phobius"/>
    </source>
</evidence>
<keyword evidence="1" id="KW-0472">Membrane</keyword>
<proteinExistence type="predicted"/>
<reference evidence="2" key="2">
    <citation type="journal article" date="2015" name="Fish Shellfish Immunol.">
        <title>Early steps in the European eel (Anguilla anguilla)-Vibrio vulnificus interaction in the gills: Role of the RtxA13 toxin.</title>
        <authorList>
            <person name="Callol A."/>
            <person name="Pajuelo D."/>
            <person name="Ebbesson L."/>
            <person name="Teles M."/>
            <person name="MacKenzie S."/>
            <person name="Amaro C."/>
        </authorList>
    </citation>
    <scope>NUCLEOTIDE SEQUENCE</scope>
</reference>
<name>A0A0E9VFH4_ANGAN</name>
<keyword evidence="1" id="KW-0812">Transmembrane</keyword>
<feature type="transmembrane region" description="Helical" evidence="1">
    <location>
        <begin position="6"/>
        <end position="31"/>
    </location>
</feature>
<accession>A0A0E9VFH4</accession>
<dbReference type="EMBL" id="GBXM01032357">
    <property type="protein sequence ID" value="JAH76220.1"/>
    <property type="molecule type" value="Transcribed_RNA"/>
</dbReference>
<organism evidence="2">
    <name type="scientific">Anguilla anguilla</name>
    <name type="common">European freshwater eel</name>
    <name type="synonym">Muraena anguilla</name>
    <dbReference type="NCBI Taxonomy" id="7936"/>
    <lineage>
        <taxon>Eukaryota</taxon>
        <taxon>Metazoa</taxon>
        <taxon>Chordata</taxon>
        <taxon>Craniata</taxon>
        <taxon>Vertebrata</taxon>
        <taxon>Euteleostomi</taxon>
        <taxon>Actinopterygii</taxon>
        <taxon>Neopterygii</taxon>
        <taxon>Teleostei</taxon>
        <taxon>Anguilliformes</taxon>
        <taxon>Anguillidae</taxon>
        <taxon>Anguilla</taxon>
    </lineage>
</organism>
<dbReference type="AlphaFoldDB" id="A0A0E9VFH4"/>
<keyword evidence="1" id="KW-1133">Transmembrane helix</keyword>
<reference evidence="2" key="1">
    <citation type="submission" date="2014-11" db="EMBL/GenBank/DDBJ databases">
        <authorList>
            <person name="Amaro Gonzalez C."/>
        </authorList>
    </citation>
    <scope>NUCLEOTIDE SEQUENCE</scope>
</reference>